<sequence>MQSEGTWQQVEPCTKCGNHEGWYEKRVCKYIQFFDANGDAFDAGNMERVRGGERRFCMGCHKDITDQIKKVPR</sequence>
<protein>
    <submittedName>
        <fullName evidence="1">Uncharacterized protein</fullName>
    </submittedName>
</protein>
<proteinExistence type="predicted"/>
<dbReference type="AlphaFoldDB" id="A0A1G6PTM5"/>
<reference evidence="2" key="1">
    <citation type="submission" date="2016-10" db="EMBL/GenBank/DDBJ databases">
        <authorList>
            <person name="Varghese N."/>
            <person name="Submissions S."/>
        </authorList>
    </citation>
    <scope>NUCLEOTIDE SEQUENCE [LARGE SCALE GENOMIC DNA]</scope>
    <source>
        <strain evidence="2">DSM 26382</strain>
    </source>
</reference>
<accession>A0A1G6PTM5</accession>
<dbReference type="RefSeq" id="WP_017362247.1">
    <property type="nucleotide sequence ID" value="NZ_FMZQ01000007.1"/>
</dbReference>
<keyword evidence="2" id="KW-1185">Reference proteome</keyword>
<evidence type="ECO:0000313" key="2">
    <source>
        <dbReference type="Proteomes" id="UP000199467"/>
    </source>
</evidence>
<evidence type="ECO:0000313" key="1">
    <source>
        <dbReference type="EMBL" id="SDC83429.1"/>
    </source>
</evidence>
<gene>
    <name evidence="1" type="ORF">SAMN05216576_10789</name>
</gene>
<name>A0A1G6PTM5_9GAMM</name>
<organism evidence="1 2">
    <name type="scientific">Ectopseudomonas chengduensis</name>
    <dbReference type="NCBI Taxonomy" id="489632"/>
    <lineage>
        <taxon>Bacteria</taxon>
        <taxon>Pseudomonadati</taxon>
        <taxon>Pseudomonadota</taxon>
        <taxon>Gammaproteobacteria</taxon>
        <taxon>Pseudomonadales</taxon>
        <taxon>Pseudomonadaceae</taxon>
        <taxon>Ectopseudomonas</taxon>
    </lineage>
</organism>
<dbReference type="GeneID" id="57609122"/>
<dbReference type="Proteomes" id="UP000199467">
    <property type="component" value="Unassembled WGS sequence"/>
</dbReference>
<dbReference type="EMBL" id="FMZQ01000007">
    <property type="protein sequence ID" value="SDC83429.1"/>
    <property type="molecule type" value="Genomic_DNA"/>
</dbReference>